<gene>
    <name evidence="2" type="ORF">OU421_09280</name>
</gene>
<dbReference type="Gene3D" id="3.20.80.10">
    <property type="entry name" value="Regulatory factor, effector binding domain"/>
    <property type="match status" value="1"/>
</dbReference>
<dbReference type="RefSeq" id="WP_268185819.1">
    <property type="nucleotide sequence ID" value="NZ_CP113361.1"/>
</dbReference>
<dbReference type="Pfam" id="PF06445">
    <property type="entry name" value="GyrI-like"/>
    <property type="match status" value="1"/>
</dbReference>
<dbReference type="AlphaFoldDB" id="A0A9X9S337"/>
<name>A0A9X9S337_METOG</name>
<evidence type="ECO:0000313" key="3">
    <source>
        <dbReference type="Proteomes" id="UP001163096"/>
    </source>
</evidence>
<reference evidence="2" key="1">
    <citation type="submission" date="2022-11" db="EMBL/GenBank/DDBJ databases">
        <title>Complete genome sequence of Methanogenium organophilum DSM 3596.</title>
        <authorList>
            <person name="Chen S.-C."/>
            <person name="Lai S.-J."/>
            <person name="You Y.-T."/>
        </authorList>
    </citation>
    <scope>NUCLEOTIDE SEQUENCE</scope>
    <source>
        <strain evidence="2">DSM 3596</strain>
    </source>
</reference>
<dbReference type="Proteomes" id="UP001163096">
    <property type="component" value="Chromosome"/>
</dbReference>
<dbReference type="InterPro" id="IPR011256">
    <property type="entry name" value="Reg_factor_effector_dom_sf"/>
</dbReference>
<dbReference type="GeneID" id="76835292"/>
<evidence type="ECO:0000313" key="2">
    <source>
        <dbReference type="EMBL" id="WAI00615.1"/>
    </source>
</evidence>
<dbReference type="KEGG" id="mou:OU421_09280"/>
<dbReference type="InterPro" id="IPR029442">
    <property type="entry name" value="GyrI-like"/>
</dbReference>
<organism evidence="2 3">
    <name type="scientific">Methanogenium organophilum</name>
    <dbReference type="NCBI Taxonomy" id="2199"/>
    <lineage>
        <taxon>Archaea</taxon>
        <taxon>Methanobacteriati</taxon>
        <taxon>Methanobacteriota</taxon>
        <taxon>Stenosarchaea group</taxon>
        <taxon>Methanomicrobia</taxon>
        <taxon>Methanomicrobiales</taxon>
        <taxon>Methanomicrobiaceae</taxon>
        <taxon>Methanogenium</taxon>
    </lineage>
</organism>
<dbReference type="InterPro" id="IPR050908">
    <property type="entry name" value="SmbC-like"/>
</dbReference>
<dbReference type="PANTHER" id="PTHR40055:SF1">
    <property type="entry name" value="TRANSCRIPTIONAL REGULATOR YGIV-RELATED"/>
    <property type="match status" value="1"/>
</dbReference>
<keyword evidence="3" id="KW-1185">Reference proteome</keyword>
<dbReference type="SUPFAM" id="SSF55136">
    <property type="entry name" value="Probable bacterial effector-binding domain"/>
    <property type="match status" value="1"/>
</dbReference>
<evidence type="ECO:0000259" key="1">
    <source>
        <dbReference type="SMART" id="SM00871"/>
    </source>
</evidence>
<dbReference type="PANTHER" id="PTHR40055">
    <property type="entry name" value="TRANSCRIPTIONAL REGULATOR YGIV-RELATED"/>
    <property type="match status" value="1"/>
</dbReference>
<dbReference type="SMART" id="SM00871">
    <property type="entry name" value="AraC_E_bind"/>
    <property type="match status" value="1"/>
</dbReference>
<protein>
    <submittedName>
        <fullName evidence="2">GyrI-like domain-containing protein</fullName>
    </submittedName>
</protein>
<feature type="domain" description="AraC effector-binding" evidence="1">
    <location>
        <begin position="2"/>
        <end position="161"/>
    </location>
</feature>
<accession>A0A9X9S337</accession>
<sequence>MTDITITDVAAQTVLGMRRRGFYQEQIPEMIMELFLYVEQEGIEIIGMPVFVCHETSPEEAMRAAEEGNADIEVALPVAASIEITENSPKGAKCYELPGGKMVKAVHKGPYAASETTYNKIFAWMAEHGKEVTGPIREIYVNDPMEVAEEDILTEIYVPVA</sequence>
<dbReference type="EMBL" id="CP113361">
    <property type="protein sequence ID" value="WAI00615.1"/>
    <property type="molecule type" value="Genomic_DNA"/>
</dbReference>
<proteinExistence type="predicted"/>
<dbReference type="InterPro" id="IPR010499">
    <property type="entry name" value="AraC_E-bd"/>
</dbReference>